<keyword evidence="3" id="KW-1185">Reference proteome</keyword>
<evidence type="ECO:0000313" key="2">
    <source>
        <dbReference type="EMBL" id="CAA7017637.1"/>
    </source>
</evidence>
<dbReference type="EMBL" id="CACVBM020000333">
    <property type="protein sequence ID" value="CAA7017637.1"/>
    <property type="molecule type" value="Genomic_DNA"/>
</dbReference>
<dbReference type="AlphaFoldDB" id="A0A6D2HM83"/>
<dbReference type="InterPro" id="IPR029480">
    <property type="entry name" value="Transpos_assoc"/>
</dbReference>
<dbReference type="InterPro" id="IPR004242">
    <property type="entry name" value="Transposase_21"/>
</dbReference>
<organism evidence="2 3">
    <name type="scientific">Microthlaspi erraticum</name>
    <dbReference type="NCBI Taxonomy" id="1685480"/>
    <lineage>
        <taxon>Eukaryota</taxon>
        <taxon>Viridiplantae</taxon>
        <taxon>Streptophyta</taxon>
        <taxon>Embryophyta</taxon>
        <taxon>Tracheophyta</taxon>
        <taxon>Spermatophyta</taxon>
        <taxon>Magnoliopsida</taxon>
        <taxon>eudicotyledons</taxon>
        <taxon>Gunneridae</taxon>
        <taxon>Pentapetalae</taxon>
        <taxon>rosids</taxon>
        <taxon>malvids</taxon>
        <taxon>Brassicales</taxon>
        <taxon>Brassicaceae</taxon>
        <taxon>Coluteocarpeae</taxon>
        <taxon>Microthlaspi</taxon>
    </lineage>
</organism>
<dbReference type="Pfam" id="PF02992">
    <property type="entry name" value="Transposase_21"/>
    <property type="match status" value="2"/>
</dbReference>
<evidence type="ECO:0000313" key="3">
    <source>
        <dbReference type="Proteomes" id="UP000467841"/>
    </source>
</evidence>
<name>A0A6D2HM83_9BRAS</name>
<dbReference type="Pfam" id="PF13963">
    <property type="entry name" value="Transpos_assoc"/>
    <property type="match status" value="1"/>
</dbReference>
<reference evidence="2" key="1">
    <citation type="submission" date="2020-01" db="EMBL/GenBank/DDBJ databases">
        <authorList>
            <person name="Mishra B."/>
        </authorList>
    </citation>
    <scope>NUCLEOTIDE SEQUENCE [LARGE SCALE GENOMIC DNA]</scope>
</reference>
<dbReference type="Proteomes" id="UP000467841">
    <property type="component" value="Unassembled WGS sequence"/>
</dbReference>
<dbReference type="PANTHER" id="PTHR10775">
    <property type="entry name" value="OS08G0208400 PROTEIN"/>
    <property type="match status" value="1"/>
</dbReference>
<accession>A0A6D2HM83</accession>
<comment type="caution">
    <text evidence="2">The sequence shown here is derived from an EMBL/GenBank/DDBJ whole genome shotgun (WGS) entry which is preliminary data.</text>
</comment>
<evidence type="ECO:0000259" key="1">
    <source>
        <dbReference type="Pfam" id="PF13963"/>
    </source>
</evidence>
<proteinExistence type="predicted"/>
<sequence length="525" mass="61149">MYVLLELELWSFGYNMDKAWVWLPRASLEYVQGATDFVSLSTRRLGNPAEMFCPCDQCRNVCYQLRDTIVEHLVINGMDHKYKRSSCWTKHGDIRNDSSENVPISETEAYELLRTAFFCGEGNPQSANDSGGECKGSDTIEETAFRKKLKDAETPLYLECRNYTKISAIMALYRIKVKSGMSENYFDQLMTIVHDMLPEDNVLPNSTEEIKKFLKIFGFGYDIIHTCKNDCILYRKQYESMESRPRCCTSRWEMDKHSGEEKKGIPAKVLRYFPIKDRFRRMFRSKKMSEDLRWHSSNASEDGTMRHPVDSLTWAQVNDSWPEFAGEPRNLRLGLSTDGMNPFSTQNTKYSTWPVLLVSYNMSPTKCMKDENIMLTMLIPGPTAPSNNIDVYLAPLIDDLKHFDYPGLGTLAGCKVKGKQACNVCGKDTPSRWLQFSRKYVYMGYRKRLRPGHPYRRRKAWFDNTIEEDTSNRIQTGAEIFDILSEFRNDFGRPFDKEMKRKRSELCEEELASEEEYEEDSDQWR</sequence>
<feature type="domain" description="Transposase-associated" evidence="1">
    <location>
        <begin position="18"/>
        <end position="92"/>
    </location>
</feature>
<gene>
    <name evidence="2" type="ORF">MERR_LOCUS4872</name>
</gene>
<protein>
    <recommendedName>
        <fullName evidence="1">Transposase-associated domain-containing protein</fullName>
    </recommendedName>
</protein>
<dbReference type="PANTHER" id="PTHR10775:SF185">
    <property type="entry name" value="OS08G0208400 PROTEIN"/>
    <property type="match status" value="1"/>
</dbReference>
<dbReference type="OrthoDB" id="1104017at2759"/>